<name>A0A1Y4STX0_9FIRM</name>
<dbReference type="InterPro" id="IPR046656">
    <property type="entry name" value="DUF6674"/>
</dbReference>
<protein>
    <submittedName>
        <fullName evidence="1">Uncharacterized protein</fullName>
    </submittedName>
</protein>
<dbReference type="AlphaFoldDB" id="A0A1Y4STX0"/>
<dbReference type="Pfam" id="PF20379">
    <property type="entry name" value="DUF6674"/>
    <property type="match status" value="1"/>
</dbReference>
<comment type="caution">
    <text evidence="1">The sequence shown here is derived from an EMBL/GenBank/DDBJ whole genome shotgun (WGS) entry which is preliminary data.</text>
</comment>
<keyword evidence="2" id="KW-1185">Reference proteome</keyword>
<gene>
    <name evidence="1" type="ORF">B5E75_10600</name>
</gene>
<organism evidence="1 2">
    <name type="scientific">Massilimicrobiota timonensis</name>
    <dbReference type="NCBI Taxonomy" id="1776392"/>
    <lineage>
        <taxon>Bacteria</taxon>
        <taxon>Bacillati</taxon>
        <taxon>Bacillota</taxon>
        <taxon>Erysipelotrichia</taxon>
        <taxon>Erysipelotrichales</taxon>
        <taxon>Erysipelotrichaceae</taxon>
        <taxon>Massilimicrobiota</taxon>
    </lineage>
</organism>
<sequence length="257" mass="29690">MKSLKDYENIKEFIELLEYQGMNNEKKQLEFIIDYVDTTEKQLDAVLNELHNVRMELGTIQQKTLKATALRAVDNVTDKVNLAKDNIIKTKEFIKTTIEHGIKEFKSKGKDALVSTMKALNVKGLLQKCQQCFDKIQQSADKSIDTLTRLGNEIHQVNNHFKNIRRIIVGKNPVEVKRRNHDKGVISLTQSGLFKVMEKMTYLSAKTKENIKKIEKQEQELTSRITSKKTSVKKALNDIKKTKVDKKEINKTVQKER</sequence>
<dbReference type="Proteomes" id="UP000195305">
    <property type="component" value="Unassembled WGS sequence"/>
</dbReference>
<dbReference type="OrthoDB" id="1649434at2"/>
<evidence type="ECO:0000313" key="1">
    <source>
        <dbReference type="EMBL" id="OUQ33348.1"/>
    </source>
</evidence>
<evidence type="ECO:0000313" key="2">
    <source>
        <dbReference type="Proteomes" id="UP000195305"/>
    </source>
</evidence>
<proteinExistence type="predicted"/>
<dbReference type="RefSeq" id="WP_087359049.1">
    <property type="nucleotide sequence ID" value="NZ_NFLJ01000032.1"/>
</dbReference>
<dbReference type="EMBL" id="NFLJ01000032">
    <property type="protein sequence ID" value="OUQ33348.1"/>
    <property type="molecule type" value="Genomic_DNA"/>
</dbReference>
<reference evidence="1 2" key="1">
    <citation type="journal article" date="2018" name="BMC Genomics">
        <title>Whole genome sequencing and function prediction of 133 gut anaerobes isolated from chicken caecum in pure cultures.</title>
        <authorList>
            <person name="Medvecky M."/>
            <person name="Cejkova D."/>
            <person name="Polansky O."/>
            <person name="Karasova D."/>
            <person name="Kubasova T."/>
            <person name="Cizek A."/>
            <person name="Rychlik I."/>
        </authorList>
    </citation>
    <scope>NUCLEOTIDE SEQUENCE [LARGE SCALE GENOMIC DNA]</scope>
    <source>
        <strain evidence="1 2">An13</strain>
    </source>
</reference>
<accession>A0A1Y4STX0</accession>